<comment type="caution">
    <text evidence="1">The sequence shown here is derived from an EMBL/GenBank/DDBJ whole genome shotgun (WGS) entry which is preliminary data.</text>
</comment>
<protein>
    <recommendedName>
        <fullName evidence="3">DinB-like domain-containing protein</fullName>
    </recommendedName>
</protein>
<proteinExistence type="predicted"/>
<evidence type="ECO:0000313" key="1">
    <source>
        <dbReference type="EMBL" id="OGC48059.1"/>
    </source>
</evidence>
<dbReference type="Proteomes" id="UP000177458">
    <property type="component" value="Unassembled WGS sequence"/>
</dbReference>
<reference evidence="1 2" key="1">
    <citation type="journal article" date="2016" name="Nat. Commun.">
        <title>Thousands of microbial genomes shed light on interconnected biogeochemical processes in an aquifer system.</title>
        <authorList>
            <person name="Anantharaman K."/>
            <person name="Brown C.T."/>
            <person name="Hug L.A."/>
            <person name="Sharon I."/>
            <person name="Castelle C.J."/>
            <person name="Probst A.J."/>
            <person name="Thomas B.C."/>
            <person name="Singh A."/>
            <person name="Wilkins M.J."/>
            <person name="Karaoz U."/>
            <person name="Brodie E.L."/>
            <person name="Williams K.H."/>
            <person name="Hubbard S.S."/>
            <person name="Banfield J.F."/>
        </authorList>
    </citation>
    <scope>NUCLEOTIDE SEQUENCE [LARGE SCALE GENOMIC DNA]</scope>
</reference>
<accession>A0A1F4USZ2</accession>
<dbReference type="Gene3D" id="1.20.120.450">
    <property type="entry name" value="dinb family like domain"/>
    <property type="match status" value="1"/>
</dbReference>
<dbReference type="InterPro" id="IPR034660">
    <property type="entry name" value="DinB/YfiT-like"/>
</dbReference>
<evidence type="ECO:0008006" key="3">
    <source>
        <dbReference type="Google" id="ProtNLM"/>
    </source>
</evidence>
<sequence length="80" mass="9323">MTGWDKKDIISSLKDSARKILTEIEKIQTTSKVSFVISLLQHERLHQGKLILYYSISKLEIPKSFRKTWGETNFPQNKLS</sequence>
<gene>
    <name evidence="1" type="ORF">A3A69_01645</name>
</gene>
<dbReference type="AlphaFoldDB" id="A0A1F4USZ2"/>
<dbReference type="EMBL" id="MEVF01000050">
    <property type="protein sequence ID" value="OGC48059.1"/>
    <property type="molecule type" value="Genomic_DNA"/>
</dbReference>
<evidence type="ECO:0000313" key="2">
    <source>
        <dbReference type="Proteomes" id="UP000177458"/>
    </source>
</evidence>
<organism evidence="1 2">
    <name type="scientific">candidate division WWE3 bacterium RIFCSPLOWO2_01_FULL_37_15</name>
    <dbReference type="NCBI Taxonomy" id="1802622"/>
    <lineage>
        <taxon>Bacteria</taxon>
        <taxon>Katanobacteria</taxon>
    </lineage>
</organism>
<name>A0A1F4USZ2_UNCKA</name>